<dbReference type="GO" id="GO:0006355">
    <property type="term" value="P:regulation of DNA-templated transcription"/>
    <property type="evidence" value="ECO:0007669"/>
    <property type="project" value="InterPro"/>
</dbReference>
<dbReference type="Proteomes" id="UP000504603">
    <property type="component" value="Unplaced"/>
</dbReference>
<dbReference type="PANTHER" id="PTHR31744">
    <property type="entry name" value="PROTEIN CUP-SHAPED COTYLEDON 2-RELATED"/>
    <property type="match status" value="1"/>
</dbReference>
<dbReference type="SUPFAM" id="SSF101941">
    <property type="entry name" value="NAC domain"/>
    <property type="match status" value="1"/>
</dbReference>
<keyword evidence="1" id="KW-0805">Transcription regulation</keyword>
<dbReference type="Pfam" id="PF02365">
    <property type="entry name" value="NAM"/>
    <property type="match status" value="1"/>
</dbReference>
<proteinExistence type="predicted"/>
<organism evidence="6 7">
    <name type="scientific">Momordica charantia</name>
    <name type="common">Bitter gourd</name>
    <name type="synonym">Balsam pear</name>
    <dbReference type="NCBI Taxonomy" id="3673"/>
    <lineage>
        <taxon>Eukaryota</taxon>
        <taxon>Viridiplantae</taxon>
        <taxon>Streptophyta</taxon>
        <taxon>Embryophyta</taxon>
        <taxon>Tracheophyta</taxon>
        <taxon>Spermatophyta</taxon>
        <taxon>Magnoliopsida</taxon>
        <taxon>eudicotyledons</taxon>
        <taxon>Gunneridae</taxon>
        <taxon>Pentapetalae</taxon>
        <taxon>rosids</taxon>
        <taxon>fabids</taxon>
        <taxon>Cucurbitales</taxon>
        <taxon>Cucurbitaceae</taxon>
        <taxon>Momordiceae</taxon>
        <taxon>Momordica</taxon>
    </lineage>
</organism>
<evidence type="ECO:0000313" key="7">
    <source>
        <dbReference type="RefSeq" id="XP_022155630.1"/>
    </source>
</evidence>
<evidence type="ECO:0000256" key="2">
    <source>
        <dbReference type="ARBA" id="ARBA00023125"/>
    </source>
</evidence>
<dbReference type="AlphaFoldDB" id="A0A6J1DMY9"/>
<dbReference type="GO" id="GO:0003677">
    <property type="term" value="F:DNA binding"/>
    <property type="evidence" value="ECO:0007669"/>
    <property type="project" value="UniProtKB-KW"/>
</dbReference>
<feature type="domain" description="NAC" evidence="5">
    <location>
        <begin position="10"/>
        <end position="156"/>
    </location>
</feature>
<dbReference type="InterPro" id="IPR036093">
    <property type="entry name" value="NAC_dom_sf"/>
</dbReference>
<sequence>MGLKDIGATLPPGFRFYPSDEELVCHYLYKKIMNEQVLKGTLVEIDLHTCEPWQLPEAAKLNSNEWYFFSFRDRKYATGFRTNRATTCGYWKATGKDRTVMEPSTREIVGMRKTLVFYRNRAPNGIKTGWIMHEFRLEAPHRPPKEDWVLCRVFQKGKQEEHNTKLSHQYTFENSERAPSVIRAPSPPLTDLNQTNMPCGYNVDIASLSSTTPHQSHSHTGSCSFLHLLQFPQDQKDDNPKADQLFCPKNDSDYGVLWDMDLEEQTFQDGVGSNLDQMAFDVDSSLVFL</sequence>
<reference evidence="7" key="1">
    <citation type="submission" date="2025-08" db="UniProtKB">
        <authorList>
            <consortium name="RefSeq"/>
        </authorList>
    </citation>
    <scope>IDENTIFICATION</scope>
    <source>
        <strain evidence="7">OHB3-1</strain>
    </source>
</reference>
<dbReference type="PROSITE" id="PS51005">
    <property type="entry name" value="NAC"/>
    <property type="match status" value="1"/>
</dbReference>
<protein>
    <submittedName>
        <fullName evidence="7">Protein CUP-SHAPED COTYLEDON 3</fullName>
    </submittedName>
</protein>
<keyword evidence="4" id="KW-0539">Nucleus</keyword>
<evidence type="ECO:0000313" key="6">
    <source>
        <dbReference type="Proteomes" id="UP000504603"/>
    </source>
</evidence>
<dbReference type="RefSeq" id="XP_022155630.1">
    <property type="nucleotide sequence ID" value="XM_022299938.1"/>
</dbReference>
<evidence type="ECO:0000256" key="4">
    <source>
        <dbReference type="ARBA" id="ARBA00023242"/>
    </source>
</evidence>
<gene>
    <name evidence="7" type="primary">LOC111022717</name>
</gene>
<evidence type="ECO:0000256" key="1">
    <source>
        <dbReference type="ARBA" id="ARBA00023015"/>
    </source>
</evidence>
<dbReference type="OrthoDB" id="730183at2759"/>
<dbReference type="PANTHER" id="PTHR31744:SF225">
    <property type="entry name" value="NAC DOMAIN-CONTAINING PROTEIN"/>
    <property type="match status" value="1"/>
</dbReference>
<dbReference type="Gene3D" id="2.170.150.80">
    <property type="entry name" value="NAC domain"/>
    <property type="match status" value="1"/>
</dbReference>
<keyword evidence="6" id="KW-1185">Reference proteome</keyword>
<accession>A0A6J1DMY9</accession>
<dbReference type="GeneID" id="111022717"/>
<keyword evidence="2" id="KW-0238">DNA-binding</keyword>
<keyword evidence="3" id="KW-0804">Transcription</keyword>
<dbReference type="InterPro" id="IPR003441">
    <property type="entry name" value="NAC-dom"/>
</dbReference>
<evidence type="ECO:0000256" key="3">
    <source>
        <dbReference type="ARBA" id="ARBA00023163"/>
    </source>
</evidence>
<evidence type="ECO:0000259" key="5">
    <source>
        <dbReference type="PROSITE" id="PS51005"/>
    </source>
</evidence>
<dbReference type="KEGG" id="mcha:111022717"/>
<name>A0A6J1DMY9_MOMCH</name>